<keyword evidence="1" id="KW-0285">Flavoprotein</keyword>
<name>A0AAD9U729_9ROSI</name>
<organism evidence="4 5">
    <name type="scientific">Dipteronia dyeriana</name>
    <dbReference type="NCBI Taxonomy" id="168575"/>
    <lineage>
        <taxon>Eukaryota</taxon>
        <taxon>Viridiplantae</taxon>
        <taxon>Streptophyta</taxon>
        <taxon>Embryophyta</taxon>
        <taxon>Tracheophyta</taxon>
        <taxon>Spermatophyta</taxon>
        <taxon>Magnoliopsida</taxon>
        <taxon>eudicotyledons</taxon>
        <taxon>Gunneridae</taxon>
        <taxon>Pentapetalae</taxon>
        <taxon>rosids</taxon>
        <taxon>malvids</taxon>
        <taxon>Sapindales</taxon>
        <taxon>Sapindaceae</taxon>
        <taxon>Hippocastanoideae</taxon>
        <taxon>Acereae</taxon>
        <taxon>Dipteronia</taxon>
    </lineage>
</organism>
<dbReference type="PANTHER" id="PTHR23023">
    <property type="entry name" value="DIMETHYLANILINE MONOOXYGENASE"/>
    <property type="match status" value="1"/>
</dbReference>
<dbReference type="Gene3D" id="3.50.50.60">
    <property type="entry name" value="FAD/NAD(P)-binding domain"/>
    <property type="match status" value="1"/>
</dbReference>
<protein>
    <submittedName>
        <fullName evidence="4">Uncharacterized protein</fullName>
    </submittedName>
</protein>
<dbReference type="InterPro" id="IPR036188">
    <property type="entry name" value="FAD/NAD-bd_sf"/>
</dbReference>
<keyword evidence="3" id="KW-0560">Oxidoreductase</keyword>
<dbReference type="Proteomes" id="UP001280121">
    <property type="component" value="Unassembled WGS sequence"/>
</dbReference>
<keyword evidence="2" id="KW-0274">FAD</keyword>
<comment type="caution">
    <text evidence="4">The sequence shown here is derived from an EMBL/GenBank/DDBJ whole genome shotgun (WGS) entry which is preliminary data.</text>
</comment>
<keyword evidence="5" id="KW-1185">Reference proteome</keyword>
<accession>A0AAD9U729</accession>
<evidence type="ECO:0000256" key="1">
    <source>
        <dbReference type="ARBA" id="ARBA00022630"/>
    </source>
</evidence>
<dbReference type="AlphaFoldDB" id="A0AAD9U729"/>
<evidence type="ECO:0000256" key="2">
    <source>
        <dbReference type="ARBA" id="ARBA00022827"/>
    </source>
</evidence>
<reference evidence="4" key="1">
    <citation type="journal article" date="2023" name="Plant J.">
        <title>Genome sequences and population genomics provide insights into the demographic history, inbreeding, and mutation load of two 'living fossil' tree species of Dipteronia.</title>
        <authorList>
            <person name="Feng Y."/>
            <person name="Comes H.P."/>
            <person name="Chen J."/>
            <person name="Zhu S."/>
            <person name="Lu R."/>
            <person name="Zhang X."/>
            <person name="Li P."/>
            <person name="Qiu J."/>
            <person name="Olsen K.M."/>
            <person name="Qiu Y."/>
        </authorList>
    </citation>
    <scope>NUCLEOTIDE SEQUENCE</scope>
    <source>
        <strain evidence="4">KIB01</strain>
    </source>
</reference>
<evidence type="ECO:0000313" key="5">
    <source>
        <dbReference type="Proteomes" id="UP001280121"/>
    </source>
</evidence>
<dbReference type="GO" id="GO:0016491">
    <property type="term" value="F:oxidoreductase activity"/>
    <property type="evidence" value="ECO:0007669"/>
    <property type="project" value="UniProtKB-KW"/>
</dbReference>
<dbReference type="EMBL" id="JANJYI010000005">
    <property type="protein sequence ID" value="KAK2649130.1"/>
    <property type="molecule type" value="Genomic_DNA"/>
</dbReference>
<evidence type="ECO:0000313" key="4">
    <source>
        <dbReference type="EMBL" id="KAK2649130.1"/>
    </source>
</evidence>
<gene>
    <name evidence="4" type="ORF">Ddye_016619</name>
</gene>
<dbReference type="InterPro" id="IPR050346">
    <property type="entry name" value="FMO-like"/>
</dbReference>
<proteinExistence type="predicted"/>
<evidence type="ECO:0000256" key="3">
    <source>
        <dbReference type="ARBA" id="ARBA00023002"/>
    </source>
</evidence>
<sequence>MEVNYCISLVVPFPLWELQSKWIAGNLSGRLALSSQEEMMKDVKACYSKLKASGRPKRYTLDLSSYQFEYDDWVAEQCGCPGTGMEKANVLCIFQEKIR</sequence>